<sequence>MTAWLIAFAFTQAVEVPIYLRAKAGWRAAVLASTLTHPVVWFGFATVRGWVHSYSATVVVMEAFAIILEAIWLSSHNVKRPFLWSLGANLTSVTLGFASRALFGWP</sequence>
<feature type="transmembrane region" description="Helical" evidence="1">
    <location>
        <begin position="54"/>
        <end position="75"/>
    </location>
</feature>
<protein>
    <submittedName>
        <fullName evidence="2">Uncharacterized protein</fullName>
    </submittedName>
</protein>
<evidence type="ECO:0000313" key="3">
    <source>
        <dbReference type="Proteomes" id="UP000028725"/>
    </source>
</evidence>
<keyword evidence="1" id="KW-0472">Membrane</keyword>
<name>A0A085WSP7_9BACT</name>
<accession>A0A085WSP7</accession>
<keyword evidence="1" id="KW-1133">Transmembrane helix</keyword>
<reference evidence="2 3" key="1">
    <citation type="submission" date="2014-04" db="EMBL/GenBank/DDBJ databases">
        <title>Genome assembly of Hyalangium minutum DSM 14724.</title>
        <authorList>
            <person name="Sharma G."/>
            <person name="Subramanian S."/>
        </authorList>
    </citation>
    <scope>NUCLEOTIDE SEQUENCE [LARGE SCALE GENOMIC DNA]</scope>
    <source>
        <strain evidence="2 3">DSM 14724</strain>
    </source>
</reference>
<comment type="caution">
    <text evidence="2">The sequence shown here is derived from an EMBL/GenBank/DDBJ whole genome shotgun (WGS) entry which is preliminary data.</text>
</comment>
<dbReference type="EMBL" id="JMCB01000003">
    <property type="protein sequence ID" value="KFE70710.1"/>
    <property type="molecule type" value="Genomic_DNA"/>
</dbReference>
<proteinExistence type="predicted"/>
<evidence type="ECO:0000256" key="1">
    <source>
        <dbReference type="SAM" id="Phobius"/>
    </source>
</evidence>
<keyword evidence="3" id="KW-1185">Reference proteome</keyword>
<feature type="transmembrane region" description="Helical" evidence="1">
    <location>
        <begin position="29"/>
        <end position="47"/>
    </location>
</feature>
<dbReference type="OrthoDB" id="5523058at2"/>
<dbReference type="RefSeq" id="WP_044185950.1">
    <property type="nucleotide sequence ID" value="NZ_JMCB01000003.1"/>
</dbReference>
<feature type="transmembrane region" description="Helical" evidence="1">
    <location>
        <begin position="81"/>
        <end position="103"/>
    </location>
</feature>
<dbReference type="Proteomes" id="UP000028725">
    <property type="component" value="Unassembled WGS sequence"/>
</dbReference>
<dbReference type="STRING" id="394096.DB31_5752"/>
<organism evidence="2 3">
    <name type="scientific">Hyalangium minutum</name>
    <dbReference type="NCBI Taxonomy" id="394096"/>
    <lineage>
        <taxon>Bacteria</taxon>
        <taxon>Pseudomonadati</taxon>
        <taxon>Myxococcota</taxon>
        <taxon>Myxococcia</taxon>
        <taxon>Myxococcales</taxon>
        <taxon>Cystobacterineae</taxon>
        <taxon>Archangiaceae</taxon>
        <taxon>Hyalangium</taxon>
    </lineage>
</organism>
<keyword evidence="1" id="KW-0812">Transmembrane</keyword>
<gene>
    <name evidence="2" type="ORF">DB31_5752</name>
</gene>
<dbReference type="AlphaFoldDB" id="A0A085WSP7"/>
<evidence type="ECO:0000313" key="2">
    <source>
        <dbReference type="EMBL" id="KFE70710.1"/>
    </source>
</evidence>